<sequence length="219" mass="24321">MQLFIPLQRRDDSTEQGKGGEMLNGLYGYIFRQNSEEHPQHDESQQRTVLVDGATVADHSTTGNKPMTNDITSGADDEWILVDDCKSSGRSSPVLVPVLDIMESSDMKDFLDLDDAASVTSGQSSVQQNNRHQLRQTRMLAAQRRAVSDVIHGGAPFQQPSTPAAKTTSTSAEAVAREFTQGKMKRANQVVKAERKTKPRSMRVKQLVANRNNDRKCQY</sequence>
<feature type="compositionally biased region" description="Low complexity" evidence="1">
    <location>
        <begin position="161"/>
        <end position="174"/>
    </location>
</feature>
<evidence type="ECO:0000313" key="3">
    <source>
        <dbReference type="WBParaSite" id="PSAMB.scaffold499size49231.g6389.t1"/>
    </source>
</evidence>
<proteinExistence type="predicted"/>
<dbReference type="Proteomes" id="UP000887566">
    <property type="component" value="Unplaced"/>
</dbReference>
<reference evidence="3" key="1">
    <citation type="submission" date="2022-11" db="UniProtKB">
        <authorList>
            <consortium name="WormBaseParasite"/>
        </authorList>
    </citation>
    <scope>IDENTIFICATION</scope>
</reference>
<evidence type="ECO:0000313" key="2">
    <source>
        <dbReference type="Proteomes" id="UP000887566"/>
    </source>
</evidence>
<dbReference type="AlphaFoldDB" id="A0A914WQ53"/>
<feature type="region of interest" description="Disordered" evidence="1">
    <location>
        <begin position="153"/>
        <end position="206"/>
    </location>
</feature>
<keyword evidence="2" id="KW-1185">Reference proteome</keyword>
<accession>A0A914WQ53</accession>
<dbReference type="WBParaSite" id="PSAMB.scaffold499size49231.g6389.t1">
    <property type="protein sequence ID" value="PSAMB.scaffold499size49231.g6389.t1"/>
    <property type="gene ID" value="PSAMB.scaffold499size49231.g6389"/>
</dbReference>
<organism evidence="2 3">
    <name type="scientific">Plectus sambesii</name>
    <dbReference type="NCBI Taxonomy" id="2011161"/>
    <lineage>
        <taxon>Eukaryota</taxon>
        <taxon>Metazoa</taxon>
        <taxon>Ecdysozoa</taxon>
        <taxon>Nematoda</taxon>
        <taxon>Chromadorea</taxon>
        <taxon>Plectida</taxon>
        <taxon>Plectina</taxon>
        <taxon>Plectoidea</taxon>
        <taxon>Plectidae</taxon>
        <taxon>Plectus</taxon>
    </lineage>
</organism>
<protein>
    <submittedName>
        <fullName evidence="3">Uncharacterized protein</fullName>
    </submittedName>
</protein>
<name>A0A914WQ53_9BILA</name>
<evidence type="ECO:0000256" key="1">
    <source>
        <dbReference type="SAM" id="MobiDB-lite"/>
    </source>
</evidence>